<dbReference type="AlphaFoldDB" id="A0A6V7CIY2"/>
<sequence>MAWESNGLAVRSTASPNDDAPRKAGRRWQRRVCAAYFFFGMYRSVMVPS</sequence>
<gene>
    <name evidence="2" type="ORF">CFBP498_14010</name>
</gene>
<keyword evidence="3" id="KW-1185">Reference proteome</keyword>
<dbReference type="Proteomes" id="UP000515406">
    <property type="component" value="Chromosome"/>
</dbReference>
<accession>A0A6V7CIY2</accession>
<evidence type="ECO:0000313" key="3">
    <source>
        <dbReference type="Proteomes" id="UP000515406"/>
    </source>
</evidence>
<reference evidence="2 3" key="1">
    <citation type="submission" date="2020-07" db="EMBL/GenBank/DDBJ databases">
        <authorList>
            <person name="Pothier F. J."/>
        </authorList>
    </citation>
    <scope>NUCLEOTIDE SEQUENCE [LARGE SCALE GENOMIC DNA]</scope>
    <source>
        <strain evidence="2 3">CFBP 498</strain>
    </source>
</reference>
<protein>
    <submittedName>
        <fullName evidence="2">Uncharacterized protein</fullName>
    </submittedName>
</protein>
<evidence type="ECO:0000256" key="1">
    <source>
        <dbReference type="SAM" id="MobiDB-lite"/>
    </source>
</evidence>
<evidence type="ECO:0000313" key="2">
    <source>
        <dbReference type="EMBL" id="CAD0317422.1"/>
    </source>
</evidence>
<organism evidence="2 3">
    <name type="scientific">Xanthomonas hortorum pv. vitians</name>
    <dbReference type="NCBI Taxonomy" id="83224"/>
    <lineage>
        <taxon>Bacteria</taxon>
        <taxon>Pseudomonadati</taxon>
        <taxon>Pseudomonadota</taxon>
        <taxon>Gammaproteobacteria</taxon>
        <taxon>Lysobacterales</taxon>
        <taxon>Lysobacteraceae</taxon>
        <taxon>Xanthomonas</taxon>
    </lineage>
</organism>
<name>A0A6V7CIY2_9XANT</name>
<feature type="region of interest" description="Disordered" evidence="1">
    <location>
        <begin position="1"/>
        <end position="27"/>
    </location>
</feature>
<dbReference type="EMBL" id="LR828257">
    <property type="protein sequence ID" value="CAD0317422.1"/>
    <property type="molecule type" value="Genomic_DNA"/>
</dbReference>
<dbReference type="EMBL" id="LR828257">
    <property type="protein sequence ID" value="CAD0317428.1"/>
    <property type="molecule type" value="Genomic_DNA"/>
</dbReference>
<proteinExistence type="predicted"/>